<protein>
    <submittedName>
        <fullName evidence="10">Uncharacterized protein</fullName>
    </submittedName>
</protein>
<dbReference type="Gene3D" id="3.40.50.300">
    <property type="entry name" value="P-loop containing nucleotide triphosphate hydrolases"/>
    <property type="match status" value="1"/>
</dbReference>
<keyword evidence="11" id="KW-1185">Reference proteome</keyword>
<evidence type="ECO:0000259" key="8">
    <source>
        <dbReference type="Pfam" id="PF00931"/>
    </source>
</evidence>
<name>A0A4U6TJI5_SETVI</name>
<dbReference type="Pfam" id="PF00931">
    <property type="entry name" value="NB-ARC"/>
    <property type="match status" value="1"/>
</dbReference>
<dbReference type="GO" id="GO:0006952">
    <property type="term" value="P:defense response"/>
    <property type="evidence" value="ECO:0007669"/>
    <property type="project" value="UniProtKB-KW"/>
</dbReference>
<accession>A0A4U6TJI5</accession>
<keyword evidence="2" id="KW-0433">Leucine-rich repeat</keyword>
<gene>
    <name evidence="10" type="ORF">SEVIR_8G252500v2</name>
</gene>
<dbReference type="OMA" id="THANEPK"/>
<dbReference type="InterPro" id="IPR041118">
    <property type="entry name" value="Rx_N"/>
</dbReference>
<comment type="similarity">
    <text evidence="1">Belongs to the disease resistance NB-LRR family.</text>
</comment>
<evidence type="ECO:0000256" key="2">
    <source>
        <dbReference type="ARBA" id="ARBA00022614"/>
    </source>
</evidence>
<proteinExistence type="inferred from homology"/>
<feature type="domain" description="Disease resistance N-terminal" evidence="9">
    <location>
        <begin position="52"/>
        <end position="101"/>
    </location>
</feature>
<dbReference type="InterPro" id="IPR027417">
    <property type="entry name" value="P-loop_NTPase"/>
</dbReference>
<sequence>MLQTLCSTKLLNPSAPWLCSRASFAQRHRSHKSQSSAAMAEILAGLFTSAVIGIAKDKLAAAITEQANLLWNFGDDLEDMNSVLQAISTALQDAERRSAKEKLKPGVLSCLPVARKKIAVANRMKSMRQELMKINKDFRDFNFTQGCTSTSVELHYDVRETSSLLPENPIIGRNGEKQDIIKLLSTCAKNDETVIVPIYGLGGMGKSSLAQLVYNDAQFKEYDHRIWVYVSQDFDLKKIGRSIISQLPIEGSQQNWDMLQLINQCLDNQLRGKKEEKDIELGTPRSMLQVGKKGTTVDVIVTVDVISKDLSGWTEMNNSDIWNESSEDNGDVNTDVD</sequence>
<dbReference type="PANTHER" id="PTHR36766:SF65">
    <property type="entry name" value="AAA+ ATPASE DOMAIN-CONTAINING PROTEIN"/>
    <property type="match status" value="1"/>
</dbReference>
<reference evidence="10" key="1">
    <citation type="submission" date="2019-03" db="EMBL/GenBank/DDBJ databases">
        <title>WGS assembly of Setaria viridis.</title>
        <authorList>
            <person name="Huang P."/>
            <person name="Jenkins J."/>
            <person name="Grimwood J."/>
            <person name="Barry K."/>
            <person name="Healey A."/>
            <person name="Mamidi S."/>
            <person name="Sreedasyam A."/>
            <person name="Shu S."/>
            <person name="Feldman M."/>
            <person name="Wu J."/>
            <person name="Yu Y."/>
            <person name="Chen C."/>
            <person name="Johnson J."/>
            <person name="Rokhsar D."/>
            <person name="Baxter I."/>
            <person name="Schmutz J."/>
            <person name="Brutnell T."/>
            <person name="Kellogg E."/>
        </authorList>
    </citation>
    <scope>NUCLEOTIDE SEQUENCE [LARGE SCALE GENOMIC DNA]</scope>
</reference>
<dbReference type="GO" id="GO:0005524">
    <property type="term" value="F:ATP binding"/>
    <property type="evidence" value="ECO:0007669"/>
    <property type="project" value="UniProtKB-KW"/>
</dbReference>
<evidence type="ECO:0000256" key="6">
    <source>
        <dbReference type="ARBA" id="ARBA00022840"/>
    </source>
</evidence>
<evidence type="ECO:0000256" key="3">
    <source>
        <dbReference type="ARBA" id="ARBA00022737"/>
    </source>
</evidence>
<keyword evidence="4" id="KW-0547">Nucleotide-binding</keyword>
<dbReference type="SUPFAM" id="SSF52540">
    <property type="entry name" value="P-loop containing nucleoside triphosphate hydrolases"/>
    <property type="match status" value="1"/>
</dbReference>
<feature type="domain" description="NB-ARC" evidence="8">
    <location>
        <begin position="179"/>
        <end position="273"/>
    </location>
</feature>
<dbReference type="InterPro" id="IPR002182">
    <property type="entry name" value="NB-ARC"/>
</dbReference>
<evidence type="ECO:0000256" key="1">
    <source>
        <dbReference type="ARBA" id="ARBA00008894"/>
    </source>
</evidence>
<evidence type="ECO:0000313" key="10">
    <source>
        <dbReference type="EMBL" id="TKW02628.1"/>
    </source>
</evidence>
<organism evidence="10 11">
    <name type="scientific">Setaria viridis</name>
    <name type="common">Green bristlegrass</name>
    <name type="synonym">Setaria italica subsp. viridis</name>
    <dbReference type="NCBI Taxonomy" id="4556"/>
    <lineage>
        <taxon>Eukaryota</taxon>
        <taxon>Viridiplantae</taxon>
        <taxon>Streptophyta</taxon>
        <taxon>Embryophyta</taxon>
        <taxon>Tracheophyta</taxon>
        <taxon>Spermatophyta</taxon>
        <taxon>Magnoliopsida</taxon>
        <taxon>Liliopsida</taxon>
        <taxon>Poales</taxon>
        <taxon>Poaceae</taxon>
        <taxon>PACMAD clade</taxon>
        <taxon>Panicoideae</taxon>
        <taxon>Panicodae</taxon>
        <taxon>Paniceae</taxon>
        <taxon>Cenchrinae</taxon>
        <taxon>Setaria</taxon>
    </lineage>
</organism>
<evidence type="ECO:0000313" key="11">
    <source>
        <dbReference type="Proteomes" id="UP000298652"/>
    </source>
</evidence>
<evidence type="ECO:0000256" key="5">
    <source>
        <dbReference type="ARBA" id="ARBA00022821"/>
    </source>
</evidence>
<evidence type="ECO:0000259" key="9">
    <source>
        <dbReference type="Pfam" id="PF18052"/>
    </source>
</evidence>
<dbReference type="Proteomes" id="UP000298652">
    <property type="component" value="Chromosome 8"/>
</dbReference>
<evidence type="ECO:0000256" key="4">
    <source>
        <dbReference type="ARBA" id="ARBA00022741"/>
    </source>
</evidence>
<dbReference type="AlphaFoldDB" id="A0A4U6TJI5"/>
<dbReference type="PANTHER" id="PTHR36766">
    <property type="entry name" value="PLANT BROAD-SPECTRUM MILDEW RESISTANCE PROTEIN RPW8"/>
    <property type="match status" value="1"/>
</dbReference>
<keyword evidence="3" id="KW-0677">Repeat</keyword>
<dbReference type="GO" id="GO:0043531">
    <property type="term" value="F:ADP binding"/>
    <property type="evidence" value="ECO:0007669"/>
    <property type="project" value="InterPro"/>
</dbReference>
<keyword evidence="6" id="KW-0067">ATP-binding</keyword>
<dbReference type="Gramene" id="TKW02628">
    <property type="protein sequence ID" value="TKW02628"/>
    <property type="gene ID" value="SEVIR_8G252500v2"/>
</dbReference>
<dbReference type="Gene3D" id="1.20.5.4130">
    <property type="match status" value="1"/>
</dbReference>
<dbReference type="Pfam" id="PF18052">
    <property type="entry name" value="Rx_N"/>
    <property type="match status" value="1"/>
</dbReference>
<dbReference type="EMBL" id="CM016559">
    <property type="protein sequence ID" value="TKW02628.1"/>
    <property type="molecule type" value="Genomic_DNA"/>
</dbReference>
<feature type="region of interest" description="Disordered" evidence="7">
    <location>
        <begin position="317"/>
        <end position="337"/>
    </location>
</feature>
<feature type="compositionally biased region" description="Acidic residues" evidence="7">
    <location>
        <begin position="325"/>
        <end position="337"/>
    </location>
</feature>
<evidence type="ECO:0000256" key="7">
    <source>
        <dbReference type="SAM" id="MobiDB-lite"/>
    </source>
</evidence>
<keyword evidence="5" id="KW-0611">Plant defense</keyword>